<gene>
    <name evidence="2" type="ORF">pCBMA213_2_00052</name>
</gene>
<geneLocation type="plasmid" evidence="2">
    <name>pCBMA213_2</name>
</geneLocation>
<dbReference type="CDD" id="cd00093">
    <property type="entry name" value="HTH_XRE"/>
    <property type="match status" value="1"/>
</dbReference>
<sequence length="322" mass="34976">MHDDAHAAGVTRAGAAFAARRAELRMTVQDVVDSGALSKSALVNFENGRTWPRDGNRDKLERLVGLEEGALTSLYEQGAGMSRQDQTEGLVRAGAAFAKRRDDLNITQVEVAEQKIMSVQALIAFEKGRSWPREMRRAELERLVRWPPGTLASLRNAAATPSPDLDGVSAEPPADPSTLMLDAVKLALTSALDKLKALPADDAPTFIAEARPVMASLRSLQALASRAVRANIGSVSAVQTLEDITACFEDLMGRVAAHPAASLGQKLYVARRKRHLNVQEVADILDMPATTVAAVEADEQELSDDYRERVEQLIRTLTFLKL</sequence>
<keyword evidence="2" id="KW-0614">Plasmid</keyword>
<dbReference type="AlphaFoldDB" id="A0A1S6GKN1"/>
<dbReference type="InterPro" id="IPR001387">
    <property type="entry name" value="Cro/C1-type_HTH"/>
</dbReference>
<feature type="domain" description="HTH cro/C1-type" evidence="1">
    <location>
        <begin position="16"/>
        <end position="71"/>
    </location>
</feature>
<accession>A0A1S6GKN1</accession>
<protein>
    <submittedName>
        <fullName evidence="2">Helix-turn-helix protein</fullName>
    </submittedName>
</protein>
<organism evidence="2">
    <name type="scientific">Mycolicibacterium sp. CBMA 213</name>
    <dbReference type="NCBI Taxonomy" id="1968788"/>
    <lineage>
        <taxon>Bacteria</taxon>
        <taxon>Bacillati</taxon>
        <taxon>Actinomycetota</taxon>
        <taxon>Actinomycetes</taxon>
        <taxon>Mycobacteriales</taxon>
        <taxon>Mycobacteriaceae</taxon>
        <taxon>Mycolicibacterium</taxon>
    </lineage>
</organism>
<dbReference type="RefSeq" id="WP_155909894.1">
    <property type="nucleotide sequence ID" value="NZ_KY349138.1"/>
</dbReference>
<dbReference type="SMART" id="SM00530">
    <property type="entry name" value="HTH_XRE"/>
    <property type="match status" value="3"/>
</dbReference>
<reference evidence="2" key="1">
    <citation type="submission" date="2016-12" db="EMBL/GenBank/DDBJ databases">
        <title>Complete plasmid sequence carrying type IV-like and type VII secretion systems from an atypical mycobacteria strain.</title>
        <authorList>
            <person name="Morgado S."/>
            <person name="Marin M."/>
            <person name="Fonseca E."/>
            <person name="Freitas F."/>
            <person name="Vicente A.C."/>
        </authorList>
    </citation>
    <scope>NUCLEOTIDE SEQUENCE</scope>
    <source>
        <strain evidence="2">CBMA 213</strain>
        <plasmid evidence="2">pCBMA213_2</plasmid>
    </source>
</reference>
<evidence type="ECO:0000313" key="2">
    <source>
        <dbReference type="EMBL" id="AQS22416.1"/>
    </source>
</evidence>
<name>A0A1S6GKN1_9MYCO</name>
<dbReference type="InterPro" id="IPR010982">
    <property type="entry name" value="Lambda_DNA-bd_dom_sf"/>
</dbReference>
<dbReference type="EMBL" id="KY349138">
    <property type="protein sequence ID" value="AQS22416.1"/>
    <property type="molecule type" value="Genomic_DNA"/>
</dbReference>
<dbReference type="SUPFAM" id="SSF47413">
    <property type="entry name" value="lambda repressor-like DNA-binding domains"/>
    <property type="match status" value="1"/>
</dbReference>
<dbReference type="GO" id="GO:0003677">
    <property type="term" value="F:DNA binding"/>
    <property type="evidence" value="ECO:0007669"/>
    <property type="project" value="InterPro"/>
</dbReference>
<feature type="domain" description="HTH cro/C1-type" evidence="1">
    <location>
        <begin position="96"/>
        <end position="154"/>
    </location>
</feature>
<evidence type="ECO:0000259" key="1">
    <source>
        <dbReference type="SMART" id="SM00530"/>
    </source>
</evidence>
<proteinExistence type="predicted"/>
<feature type="domain" description="HTH cro/C1-type" evidence="1">
    <location>
        <begin position="266"/>
        <end position="320"/>
    </location>
</feature>